<evidence type="ECO:0008006" key="6">
    <source>
        <dbReference type="Google" id="ProtNLM"/>
    </source>
</evidence>
<gene>
    <name evidence="4" type="ORF">GRF59_05235</name>
</gene>
<feature type="region of interest" description="Disordered" evidence="1">
    <location>
        <begin position="12"/>
        <end position="39"/>
    </location>
</feature>
<dbReference type="InterPro" id="IPR025266">
    <property type="entry name" value="TerB_N"/>
</dbReference>
<dbReference type="InterPro" id="IPR028932">
    <property type="entry name" value="TerB-C"/>
</dbReference>
<comment type="caution">
    <text evidence="4">The sequence shown here is derived from an EMBL/GenBank/DDBJ whole genome shotgun (WGS) entry which is preliminary data.</text>
</comment>
<evidence type="ECO:0000259" key="3">
    <source>
        <dbReference type="Pfam" id="PF15615"/>
    </source>
</evidence>
<name>A0A7X3LEY3_9BACL</name>
<evidence type="ECO:0000259" key="2">
    <source>
        <dbReference type="Pfam" id="PF13208"/>
    </source>
</evidence>
<accession>A0A7X3LEY3</accession>
<evidence type="ECO:0000256" key="1">
    <source>
        <dbReference type="SAM" id="MobiDB-lite"/>
    </source>
</evidence>
<feature type="domain" description="TerB N-terminal" evidence="2">
    <location>
        <begin position="29"/>
        <end position="248"/>
    </location>
</feature>
<organism evidence="4 5">
    <name type="scientific">Paenibacillus dendrobii</name>
    <dbReference type="NCBI Taxonomy" id="2691084"/>
    <lineage>
        <taxon>Bacteria</taxon>
        <taxon>Bacillati</taxon>
        <taxon>Bacillota</taxon>
        <taxon>Bacilli</taxon>
        <taxon>Bacillales</taxon>
        <taxon>Paenibacillaceae</taxon>
        <taxon>Paenibacillus</taxon>
    </lineage>
</organism>
<reference evidence="4 5" key="1">
    <citation type="submission" date="2019-12" db="EMBL/GenBank/DDBJ databases">
        <title>Paenibacillus sp. nov., an endophytic bacterium isolated from the stem of Dendrobium.</title>
        <authorList>
            <person name="Zhao R."/>
        </authorList>
    </citation>
    <scope>NUCLEOTIDE SEQUENCE [LARGE SCALE GENOMIC DNA]</scope>
    <source>
        <strain evidence="4 5">HJL G12</strain>
    </source>
</reference>
<dbReference type="RefSeq" id="WP_160496576.1">
    <property type="nucleotide sequence ID" value="NZ_WUBI01000001.1"/>
</dbReference>
<sequence>MDSYKNPLNFAEIDISDEGEQGSPTLRGMSIPERKERPAGESIPYVKALSREQQFVHQARALADRTDEQTPFVPFMSYWPTYEQMNEAQRSWYFYWRSEVRAGQYLFTDLSYIFVYLYELINGTGWEIPKQGYELMMKLWEAYGKRYPKLNGYIADWVCDFVLVHQMDVSLMDIVSRSQTTKTGELFDLELMRLFTDDPASLTFEQILTLSDYDMQRSKFYLDGGSVLLEEFAPKVIALVDSFLRKTTGNKLVDTFYKGSGKKIERYLFRSAVYDASIYGRTRALRIPQLRRCSPLRYYITQLLRCMENKLRELHHFKGRLRGVTLKTETEMVVQRFLDKEFKPEKPAVPAISIDPKRLAELQRDSEDVRSMLTVAEWDEPEQEEQEYREYQNQNDQSSSDVSPDPAKSSTGVNDDVPIHEFVHTSRPEPSHEHEDSAANDTVLWDTSDMDEEWILFAGMLGQAHLEILYALHSPSSSIKIDRIADKYGTMPALLLDEINEIAMEAIGDLVVDGESLSEDYKDYFESLKR</sequence>
<feature type="compositionally biased region" description="Acidic residues" evidence="1">
    <location>
        <begin position="377"/>
        <end position="387"/>
    </location>
</feature>
<evidence type="ECO:0000313" key="5">
    <source>
        <dbReference type="Proteomes" id="UP000460318"/>
    </source>
</evidence>
<protein>
    <recommendedName>
        <fullName evidence="6">TerB N-terminal domain-containing protein</fullName>
    </recommendedName>
</protein>
<dbReference type="EMBL" id="WUBI01000001">
    <property type="protein sequence ID" value="MWV43026.1"/>
    <property type="molecule type" value="Genomic_DNA"/>
</dbReference>
<dbReference type="Proteomes" id="UP000460318">
    <property type="component" value="Unassembled WGS sequence"/>
</dbReference>
<feature type="domain" description="TerB-C" evidence="3">
    <location>
        <begin position="348"/>
        <end position="528"/>
    </location>
</feature>
<proteinExistence type="predicted"/>
<feature type="region of interest" description="Disordered" evidence="1">
    <location>
        <begin position="376"/>
        <end position="418"/>
    </location>
</feature>
<dbReference type="Pfam" id="PF13208">
    <property type="entry name" value="TerB_N"/>
    <property type="match status" value="1"/>
</dbReference>
<evidence type="ECO:0000313" key="4">
    <source>
        <dbReference type="EMBL" id="MWV43026.1"/>
    </source>
</evidence>
<keyword evidence="5" id="KW-1185">Reference proteome</keyword>
<dbReference type="Pfam" id="PF15615">
    <property type="entry name" value="TerB_C"/>
    <property type="match status" value="1"/>
</dbReference>
<dbReference type="AlphaFoldDB" id="A0A7X3LEY3"/>
<feature type="compositionally biased region" description="Low complexity" evidence="1">
    <location>
        <begin position="391"/>
        <end position="401"/>
    </location>
</feature>